<evidence type="ECO:0000256" key="2">
    <source>
        <dbReference type="ARBA" id="ARBA00021245"/>
    </source>
</evidence>
<dbReference type="Gene3D" id="1.10.10.10">
    <property type="entry name" value="Winged helix-like DNA-binding domain superfamily/Winged helix DNA-binding domain"/>
    <property type="match status" value="1"/>
</dbReference>
<evidence type="ECO:0000256" key="3">
    <source>
        <dbReference type="ARBA" id="ARBA00023015"/>
    </source>
</evidence>
<keyword evidence="4" id="KW-0804">Transcription</keyword>
<evidence type="ECO:0000256" key="4">
    <source>
        <dbReference type="ARBA" id="ARBA00023163"/>
    </source>
</evidence>
<proteinExistence type="inferred from homology"/>
<evidence type="ECO:0000313" key="7">
    <source>
        <dbReference type="EMBL" id="QII81887.1"/>
    </source>
</evidence>
<dbReference type="SUPFAM" id="SSF46894">
    <property type="entry name" value="C-terminal effector domain of the bipartite response regulators"/>
    <property type="match status" value="1"/>
</dbReference>
<accession>A0A6G7K9G6</accession>
<evidence type="ECO:0000313" key="8">
    <source>
        <dbReference type="Proteomes" id="UP000501451"/>
    </source>
</evidence>
<dbReference type="RefSeq" id="WP_166161785.1">
    <property type="nucleotide sequence ID" value="NZ_CP049740.1"/>
</dbReference>
<gene>
    <name evidence="7" type="ORF">G7057_04975</name>
</gene>
<feature type="domain" description="RNA polymerase sigma-70 region 2" evidence="6">
    <location>
        <begin position="36"/>
        <end position="102"/>
    </location>
</feature>
<dbReference type="InterPro" id="IPR014284">
    <property type="entry name" value="RNA_pol_sigma-70_dom"/>
</dbReference>
<comment type="similarity">
    <text evidence="1">Belongs to the sigma-70 factor family.</text>
</comment>
<evidence type="ECO:0000256" key="5">
    <source>
        <dbReference type="ARBA" id="ARBA00024701"/>
    </source>
</evidence>
<dbReference type="Pfam" id="PF04542">
    <property type="entry name" value="Sigma70_r2"/>
    <property type="match status" value="1"/>
</dbReference>
<dbReference type="InterPro" id="IPR013325">
    <property type="entry name" value="RNA_pol_sigma_r2"/>
</dbReference>
<dbReference type="KEGG" id="jar:G7057_04975"/>
<protein>
    <recommendedName>
        <fullName evidence="2">RNA polymerase sigma factor SigS</fullName>
    </recommendedName>
</protein>
<dbReference type="Proteomes" id="UP000501451">
    <property type="component" value="Chromosome"/>
</dbReference>
<sequence>MLKEELVRNNDNAFQMEEAIQLMKEGDMSSYEDVFNCFTPLVHYFSKKYKIKDFDADDIFQEARIILLHCIKEYDGRRGLNFPGFYKLMLRNRIYSLIRREQALKRKNEYNDISYSQRPDDQLLDFCVDEARQIEYEGLEDIIHVREVSSGYFETLSVFEQEVFRYFIKGDSYEAIAAKTAKSPKQVKHAYDRCLQKLKVILW</sequence>
<dbReference type="NCBIfam" id="TIGR02937">
    <property type="entry name" value="sigma70-ECF"/>
    <property type="match status" value="1"/>
</dbReference>
<dbReference type="InterPro" id="IPR036388">
    <property type="entry name" value="WH-like_DNA-bd_sf"/>
</dbReference>
<keyword evidence="3" id="KW-0805">Transcription regulation</keyword>
<dbReference type="AlphaFoldDB" id="A0A6G7K9G6"/>
<dbReference type="InterPro" id="IPR007627">
    <property type="entry name" value="RNA_pol_sigma70_r2"/>
</dbReference>
<organism evidence="7 8">
    <name type="scientific">Jeotgalibaca arthritidis</name>
    <dbReference type="NCBI Taxonomy" id="1868794"/>
    <lineage>
        <taxon>Bacteria</taxon>
        <taxon>Bacillati</taxon>
        <taxon>Bacillota</taxon>
        <taxon>Bacilli</taxon>
        <taxon>Lactobacillales</taxon>
        <taxon>Carnobacteriaceae</taxon>
        <taxon>Jeotgalibaca</taxon>
    </lineage>
</organism>
<dbReference type="GO" id="GO:0006352">
    <property type="term" value="P:DNA-templated transcription initiation"/>
    <property type="evidence" value="ECO:0007669"/>
    <property type="project" value="InterPro"/>
</dbReference>
<dbReference type="GO" id="GO:0003700">
    <property type="term" value="F:DNA-binding transcription factor activity"/>
    <property type="evidence" value="ECO:0007669"/>
    <property type="project" value="InterPro"/>
</dbReference>
<name>A0A6G7K9G6_9LACT</name>
<dbReference type="GO" id="GO:0003677">
    <property type="term" value="F:DNA binding"/>
    <property type="evidence" value="ECO:0007669"/>
    <property type="project" value="InterPro"/>
</dbReference>
<reference evidence="7 8" key="1">
    <citation type="journal article" date="2017" name="Int. J. Syst. Evol. Microbiol.">
        <title>Jeotgalibaca porci sp. nov. and Jeotgalibaca arthritidis sp. nov., isolated from pigs, and emended description of the genus Jeotgalibaca.</title>
        <authorList>
            <person name="Zamora L."/>
            <person name="Perez-Sancho M."/>
            <person name="Dominguez L."/>
            <person name="Fernandez-Garayzabal J.F."/>
            <person name="Vela A.I."/>
        </authorList>
    </citation>
    <scope>NUCLEOTIDE SEQUENCE [LARGE SCALE GENOMIC DNA]</scope>
    <source>
        <strain evidence="7 8">CECT 9157</strain>
    </source>
</reference>
<comment type="function">
    <text evidence="5">Sigma factors are initiation factors that promote the attachment of RNA polymerase to specific initiation sites and are then released. Sigma-S contributes to the protection against external stress, thus playing a role in cellular fitness and survival.</text>
</comment>
<evidence type="ECO:0000259" key="6">
    <source>
        <dbReference type="Pfam" id="PF04542"/>
    </source>
</evidence>
<dbReference type="Gene3D" id="1.10.1740.10">
    <property type="match status" value="1"/>
</dbReference>
<dbReference type="EMBL" id="CP049740">
    <property type="protein sequence ID" value="QII81887.1"/>
    <property type="molecule type" value="Genomic_DNA"/>
</dbReference>
<dbReference type="SUPFAM" id="SSF88946">
    <property type="entry name" value="Sigma2 domain of RNA polymerase sigma factors"/>
    <property type="match status" value="1"/>
</dbReference>
<dbReference type="InterPro" id="IPR016032">
    <property type="entry name" value="Sig_transdc_resp-reg_C-effctor"/>
</dbReference>
<keyword evidence="8" id="KW-1185">Reference proteome</keyword>
<evidence type="ECO:0000256" key="1">
    <source>
        <dbReference type="ARBA" id="ARBA00007788"/>
    </source>
</evidence>